<dbReference type="EMBL" id="JALPTH010000025">
    <property type="protein sequence ID" value="MCK8680257.1"/>
    <property type="molecule type" value="Genomic_DNA"/>
</dbReference>
<dbReference type="Proteomes" id="UP001522868">
    <property type="component" value="Unassembled WGS sequence"/>
</dbReference>
<protein>
    <submittedName>
        <fullName evidence="1">Uncharacterized protein</fullName>
    </submittedName>
</protein>
<sequence>MFDCAFDFGIEGFQPEWREGVRDLRHGHGHRLGALVGRPLTRTWLVWDLEEDRWFADCPVLLDFDGQRVELVHNTFDDLSVTWSTIDPRRPVRWPGADFVREWRPDPLPELQALCGSVLHRVELLEWTGPGPAHGNVEVSFVFPGGRIGVFNAMDENGLTFAPPLPELRVHCLE</sequence>
<evidence type="ECO:0000313" key="1">
    <source>
        <dbReference type="EMBL" id="MCK8680257.1"/>
    </source>
</evidence>
<organism evidence="1 2">
    <name type="scientific">Streptomyces lichenis</name>
    <dbReference type="NCBI Taxonomy" id="2306967"/>
    <lineage>
        <taxon>Bacteria</taxon>
        <taxon>Bacillati</taxon>
        <taxon>Actinomycetota</taxon>
        <taxon>Actinomycetes</taxon>
        <taxon>Kitasatosporales</taxon>
        <taxon>Streptomycetaceae</taxon>
        <taxon>Streptomyces</taxon>
    </lineage>
</organism>
<comment type="caution">
    <text evidence="1">The sequence shown here is derived from an EMBL/GenBank/DDBJ whole genome shotgun (WGS) entry which is preliminary data.</text>
</comment>
<keyword evidence="2" id="KW-1185">Reference proteome</keyword>
<reference evidence="1 2" key="1">
    <citation type="submission" date="2022-04" db="EMBL/GenBank/DDBJ databases">
        <title>Streptomyces sp. nov. LCR6-01 isolated from Lichen of Dirinaria sp.</title>
        <authorList>
            <person name="Kanchanasin P."/>
            <person name="Tanasupawat S."/>
            <person name="Phongsopitanun W."/>
        </authorList>
    </citation>
    <scope>NUCLEOTIDE SEQUENCE [LARGE SCALE GENOMIC DNA]</scope>
    <source>
        <strain evidence="1 2">LCR6-01</strain>
    </source>
</reference>
<proteinExistence type="predicted"/>
<accession>A0ABT0IFZ8</accession>
<gene>
    <name evidence="1" type="ORF">M1O15_23220</name>
</gene>
<evidence type="ECO:0000313" key="2">
    <source>
        <dbReference type="Proteomes" id="UP001522868"/>
    </source>
</evidence>
<name>A0ABT0IFZ8_9ACTN</name>
<dbReference type="RefSeq" id="WP_248636073.1">
    <property type="nucleotide sequence ID" value="NZ_JALPTH010000025.1"/>
</dbReference>